<dbReference type="InterPro" id="IPR035901">
    <property type="entry name" value="GIY-YIG_endonuc_sf"/>
</dbReference>
<comment type="caution">
    <text evidence="1">The sequence shown here is derived from an EMBL/GenBank/DDBJ whole genome shotgun (WGS) entry which is preliminary data.</text>
</comment>
<name>A0A645G270_9ZZZZ</name>
<dbReference type="SUPFAM" id="SSF82771">
    <property type="entry name" value="GIY-YIG endonuclease"/>
    <property type="match status" value="1"/>
</dbReference>
<reference evidence="1" key="1">
    <citation type="submission" date="2019-08" db="EMBL/GenBank/DDBJ databases">
        <authorList>
            <person name="Kucharzyk K."/>
            <person name="Murdoch R.W."/>
            <person name="Higgins S."/>
            <person name="Loffler F."/>
        </authorList>
    </citation>
    <scope>NUCLEOTIDE SEQUENCE</scope>
</reference>
<sequence>MDRKKELKAIYKEMKPAMGIYLYQCIPTGKAYIGASQRLKAFMNRINFQLGMGSFLNKALQNDWNQYGEGNFIVKVLDILEYDKNDEVKKDYSEDLAILLAEWMGKFENAEVIL</sequence>
<evidence type="ECO:0000313" key="1">
    <source>
        <dbReference type="EMBL" id="MPN20725.1"/>
    </source>
</evidence>
<evidence type="ECO:0008006" key="2">
    <source>
        <dbReference type="Google" id="ProtNLM"/>
    </source>
</evidence>
<dbReference type="Gene3D" id="3.40.1440.10">
    <property type="entry name" value="GIY-YIG endonuclease"/>
    <property type="match status" value="1"/>
</dbReference>
<proteinExistence type="predicted"/>
<accession>A0A645G270</accession>
<protein>
    <recommendedName>
        <fullName evidence="2">GIY-YIG domain-containing protein</fullName>
    </recommendedName>
</protein>
<dbReference type="EMBL" id="VSSQ01068555">
    <property type="protein sequence ID" value="MPN20725.1"/>
    <property type="molecule type" value="Genomic_DNA"/>
</dbReference>
<dbReference type="AlphaFoldDB" id="A0A645G270"/>
<dbReference type="CDD" id="cd10451">
    <property type="entry name" value="GIY-YIG_LuxR_like"/>
    <property type="match status" value="1"/>
</dbReference>
<organism evidence="1">
    <name type="scientific">bioreactor metagenome</name>
    <dbReference type="NCBI Taxonomy" id="1076179"/>
    <lineage>
        <taxon>unclassified sequences</taxon>
        <taxon>metagenomes</taxon>
        <taxon>ecological metagenomes</taxon>
    </lineage>
</organism>
<gene>
    <name evidence="1" type="ORF">SDC9_168104</name>
</gene>